<gene>
    <name evidence="12" type="ORF">SAPIO_CDS6815</name>
</gene>
<dbReference type="InterPro" id="IPR032466">
    <property type="entry name" value="Metal_Hydrolase"/>
</dbReference>
<proteinExistence type="inferred from homology"/>
<keyword evidence="7" id="KW-0862">Zinc</keyword>
<feature type="region of interest" description="Disordered" evidence="11">
    <location>
        <begin position="917"/>
        <end position="991"/>
    </location>
</feature>
<evidence type="ECO:0000256" key="5">
    <source>
        <dbReference type="ARBA" id="ARBA00022723"/>
    </source>
</evidence>
<feature type="compositionally biased region" description="Basic residues" evidence="11">
    <location>
        <begin position="297"/>
        <end position="306"/>
    </location>
</feature>
<feature type="region of interest" description="Disordered" evidence="11">
    <location>
        <begin position="106"/>
        <end position="150"/>
    </location>
</feature>
<dbReference type="Proteomes" id="UP000028545">
    <property type="component" value="Unassembled WGS sequence"/>
</dbReference>
<dbReference type="Gene3D" id="4.10.800.20">
    <property type="match status" value="1"/>
</dbReference>
<accession>A0A084G3A7</accession>
<dbReference type="Gene3D" id="3.20.20.140">
    <property type="entry name" value="Metal-dependent hydrolases"/>
    <property type="match status" value="1"/>
</dbReference>
<feature type="compositionally biased region" description="Polar residues" evidence="11">
    <location>
        <begin position="182"/>
        <end position="194"/>
    </location>
</feature>
<protein>
    <recommendedName>
        <fullName evidence="9">AMP deaminase</fullName>
        <ecNumber evidence="4">3.5.4.6</ecNumber>
    </recommendedName>
    <alternativeName>
        <fullName evidence="10">Myoadenylate deaminase</fullName>
    </alternativeName>
</protein>
<dbReference type="SUPFAM" id="SSF51556">
    <property type="entry name" value="Metallo-dependent hydrolases"/>
    <property type="match status" value="1"/>
</dbReference>
<evidence type="ECO:0000313" key="13">
    <source>
        <dbReference type="Proteomes" id="UP000028545"/>
    </source>
</evidence>
<sequence>MDRGDADSDSGGDELHHSSSMGADSQDDWNGMLPRDLPKRTTFYDPVAERQMSLTDAKLFYQMSLQGHQNRPGSSTWQASQSLPVDEDSVELASSLELPQPAIAMTESGRHKPGQPTSDTQPVSSPVSKSARFSRASDVGESPRRGPVTVPAGKQALLFAENNSRDYHAFPASGRDRVHPWSSLQASDEQSPSPGVNIPDADLHMLSELSAISSDIHKLIGLRNKYINLSLQGPLDNPKDSPDWVIYPPPPEPAWVQELDAVTGSASNSLSNSMVLTSDAGYAGQGDRARGAPYKSGKGKSSRKRKPGYDIGEDFDMDDMLPLPEPSSLTFQLDENGVYQVVFPSKSASPPRPLVRVPTLREFYMDLDEALNISADGPNKSFAFRRLQYLEGQFNMYVLLNEYQETADSKKVPHRDFYNVRKVDTHVHHSACMNQKHLLRFIKSKMKKCPDEVVLFRDGRHLTLAEVFESINLTAYDLSIDTLDMHAHKDSFHRFDKFNLKYNPIGESRLRTIFLKTDNFINGRYLAEITKEVISDLESSKYQMVEWRISVYGKAIDEWDKLAAWVVDNKLFSHNVRWLIQIPRLFDVYKASGLMETFDQIITNLFQPLFEVTKDPATHPKLHIFLQRVIGFDSVDDESKVERRLFKKYPVPKAWDSGQNPPYSYWIYYLYANMVSLNHWRKQRGFNTFVLRPHCGEAGDSEHLAVAALCCHSISHGLLLRKVPLLQYIFYLEQIGIAMSPLSNNALFLTYERNPFNQYFKRGLNVSLSTDDPLQFAFTKEPLIEEYAVAAQIYKLSSVDMCELAKNSVKQSGYEDSIKQQWLGPHYLKPGKDGNKMDKTNIPDRREEFRHLVLLEEKELLQRYIALGGLKDPLLSSPTPSVSALPGADKLEKSQYGGMSIADEGKWKEVIVDRGNGRHLEGERPSPPPVAQSSVLGSPRSPYPGMDPHWPAEHLSGSEPKIFPGVVSRGQRSNSMRTGEDLTKPPTSSEY</sequence>
<evidence type="ECO:0000256" key="11">
    <source>
        <dbReference type="SAM" id="MobiDB-lite"/>
    </source>
</evidence>
<feature type="region of interest" description="Disordered" evidence="11">
    <location>
        <begin position="175"/>
        <end position="194"/>
    </location>
</feature>
<comment type="caution">
    <text evidence="12">The sequence shown here is derived from an EMBL/GenBank/DDBJ whole genome shotgun (WGS) entry which is preliminary data.</text>
</comment>
<dbReference type="GO" id="GO:0005829">
    <property type="term" value="C:cytosol"/>
    <property type="evidence" value="ECO:0007669"/>
    <property type="project" value="TreeGrafter"/>
</dbReference>
<evidence type="ECO:0000256" key="2">
    <source>
        <dbReference type="ARBA" id="ARBA00004955"/>
    </source>
</evidence>
<evidence type="ECO:0000256" key="4">
    <source>
        <dbReference type="ARBA" id="ARBA00012775"/>
    </source>
</evidence>
<dbReference type="GO" id="GO:0046872">
    <property type="term" value="F:metal ion binding"/>
    <property type="evidence" value="ECO:0007669"/>
    <property type="project" value="UniProtKB-KW"/>
</dbReference>
<dbReference type="NCBIfam" id="TIGR01429">
    <property type="entry name" value="AMP_deaminase"/>
    <property type="match status" value="1"/>
</dbReference>
<evidence type="ECO:0000256" key="6">
    <source>
        <dbReference type="ARBA" id="ARBA00022801"/>
    </source>
</evidence>
<dbReference type="GO" id="GO:0003876">
    <property type="term" value="F:AMP deaminase activity"/>
    <property type="evidence" value="ECO:0007669"/>
    <property type="project" value="UniProtKB-EC"/>
</dbReference>
<dbReference type="FunFam" id="3.20.20.140:FF:000214">
    <property type="entry name" value="AMP deaminase Amd1, putative (AFU_orthologue AFUA_8G02860)"/>
    <property type="match status" value="1"/>
</dbReference>
<dbReference type="PROSITE" id="PS00485">
    <property type="entry name" value="A_DEAMINASE"/>
    <property type="match status" value="1"/>
</dbReference>
<feature type="region of interest" description="Disordered" evidence="11">
    <location>
        <begin position="281"/>
        <end position="311"/>
    </location>
</feature>
<dbReference type="RefSeq" id="XP_016641618.1">
    <property type="nucleotide sequence ID" value="XM_016788819.1"/>
</dbReference>
<keyword evidence="6 12" id="KW-0378">Hydrolase</keyword>
<dbReference type="GO" id="GO:0032264">
    <property type="term" value="P:IMP salvage"/>
    <property type="evidence" value="ECO:0007669"/>
    <property type="project" value="UniProtKB-UniPathway"/>
</dbReference>
<evidence type="ECO:0000256" key="9">
    <source>
        <dbReference type="ARBA" id="ARBA00072037"/>
    </source>
</evidence>
<evidence type="ECO:0000256" key="3">
    <source>
        <dbReference type="ARBA" id="ARBA00006676"/>
    </source>
</evidence>
<feature type="compositionally biased region" description="Polar residues" evidence="11">
    <location>
        <begin position="65"/>
        <end position="83"/>
    </location>
</feature>
<dbReference type="PANTHER" id="PTHR11359">
    <property type="entry name" value="AMP DEAMINASE"/>
    <property type="match status" value="1"/>
</dbReference>
<dbReference type="OMA" id="WLYFMFA"/>
<feature type="region of interest" description="Disordered" evidence="11">
    <location>
        <begin position="1"/>
        <end position="39"/>
    </location>
</feature>
<evidence type="ECO:0000256" key="1">
    <source>
        <dbReference type="ARBA" id="ARBA00001947"/>
    </source>
</evidence>
<evidence type="ECO:0000256" key="7">
    <source>
        <dbReference type="ARBA" id="ARBA00022833"/>
    </source>
</evidence>
<dbReference type="UniPathway" id="UPA00591">
    <property type="reaction ID" value="UER00663"/>
</dbReference>
<feature type="region of interest" description="Disordered" evidence="11">
    <location>
        <begin position="65"/>
        <end position="88"/>
    </location>
</feature>
<dbReference type="EMBL" id="JOWA01000107">
    <property type="protein sequence ID" value="KEZ41819.1"/>
    <property type="molecule type" value="Genomic_DNA"/>
</dbReference>
<dbReference type="CDD" id="cd01319">
    <property type="entry name" value="AMPD"/>
    <property type="match status" value="1"/>
</dbReference>
<comment type="pathway">
    <text evidence="2">Purine metabolism; IMP biosynthesis via salvage pathway; IMP from AMP: step 1/1.</text>
</comment>
<evidence type="ECO:0000256" key="8">
    <source>
        <dbReference type="ARBA" id="ARBA00023080"/>
    </source>
</evidence>
<dbReference type="OrthoDB" id="1723809at2759"/>
<comment type="cofactor">
    <cofactor evidence="1">
        <name>Zn(2+)</name>
        <dbReference type="ChEBI" id="CHEBI:29105"/>
    </cofactor>
</comment>
<organism evidence="12 13">
    <name type="scientific">Pseudallescheria apiosperma</name>
    <name type="common">Scedosporium apiospermum</name>
    <dbReference type="NCBI Taxonomy" id="563466"/>
    <lineage>
        <taxon>Eukaryota</taxon>
        <taxon>Fungi</taxon>
        <taxon>Dikarya</taxon>
        <taxon>Ascomycota</taxon>
        <taxon>Pezizomycotina</taxon>
        <taxon>Sordariomycetes</taxon>
        <taxon>Hypocreomycetidae</taxon>
        <taxon>Microascales</taxon>
        <taxon>Microascaceae</taxon>
        <taxon>Scedosporium</taxon>
    </lineage>
</organism>
<dbReference type="PANTHER" id="PTHR11359:SF0">
    <property type="entry name" value="AMP DEAMINASE"/>
    <property type="match status" value="1"/>
</dbReference>
<dbReference type="FunFam" id="4.10.800.20:FF:000001">
    <property type="entry name" value="AMP deaminase"/>
    <property type="match status" value="1"/>
</dbReference>
<feature type="compositionally biased region" description="Polar residues" evidence="11">
    <location>
        <begin position="115"/>
        <end position="128"/>
    </location>
</feature>
<dbReference type="Pfam" id="PF19326">
    <property type="entry name" value="AMP_deaminase"/>
    <property type="match status" value="1"/>
</dbReference>
<keyword evidence="13" id="KW-1185">Reference proteome</keyword>
<dbReference type="VEuPathDB" id="FungiDB:SAPIO_CDS6815"/>
<evidence type="ECO:0000313" key="12">
    <source>
        <dbReference type="EMBL" id="KEZ41819.1"/>
    </source>
</evidence>
<dbReference type="AlphaFoldDB" id="A0A084G3A7"/>
<reference evidence="12 13" key="1">
    <citation type="journal article" date="2014" name="Genome Announc.">
        <title>Draft genome sequence of the pathogenic fungus Scedosporium apiospermum.</title>
        <authorList>
            <person name="Vandeputte P."/>
            <person name="Ghamrawi S."/>
            <person name="Rechenmann M."/>
            <person name="Iltis A."/>
            <person name="Giraud S."/>
            <person name="Fleury M."/>
            <person name="Thornton C."/>
            <person name="Delhaes L."/>
            <person name="Meyer W."/>
            <person name="Papon N."/>
            <person name="Bouchara J.P."/>
        </authorList>
    </citation>
    <scope>NUCLEOTIDE SEQUENCE [LARGE SCALE GENOMIC DNA]</scope>
    <source>
        <strain evidence="12 13">IHEM 14462</strain>
    </source>
</reference>
<dbReference type="GO" id="GO:0046033">
    <property type="term" value="P:AMP metabolic process"/>
    <property type="evidence" value="ECO:0007669"/>
    <property type="project" value="TreeGrafter"/>
</dbReference>
<keyword evidence="8" id="KW-0546">Nucleotide metabolism</keyword>
<dbReference type="InterPro" id="IPR006650">
    <property type="entry name" value="A/AMP_deam_AS"/>
</dbReference>
<name>A0A084G3A7_PSEDA</name>
<keyword evidence="5" id="KW-0479">Metal-binding</keyword>
<dbReference type="EC" id="3.5.4.6" evidence="4"/>
<evidence type="ECO:0000256" key="10">
    <source>
        <dbReference type="ARBA" id="ARBA00078830"/>
    </source>
</evidence>
<dbReference type="HOGENOM" id="CLU_003782_0_0_1"/>
<comment type="similarity">
    <text evidence="3">Belongs to the metallo-dependent hydrolases superfamily. Adenosine and AMP deaminases family.</text>
</comment>
<dbReference type="GeneID" id="27725887"/>
<dbReference type="KEGG" id="sapo:SAPIO_CDS6815"/>
<dbReference type="InterPro" id="IPR006329">
    <property type="entry name" value="AMPD"/>
</dbReference>